<evidence type="ECO:0000259" key="2">
    <source>
        <dbReference type="Pfam" id="PF07607"/>
    </source>
</evidence>
<evidence type="ECO:0000313" key="3">
    <source>
        <dbReference type="EMBL" id="GLH71863.1"/>
    </source>
</evidence>
<proteinExistence type="predicted"/>
<dbReference type="RefSeq" id="WP_285569520.1">
    <property type="nucleotide sequence ID" value="NZ_BSDE01000001.1"/>
</dbReference>
<gene>
    <name evidence="3" type="ORF">GETHLI_03650</name>
</gene>
<evidence type="ECO:0000313" key="4">
    <source>
        <dbReference type="Proteomes" id="UP001165069"/>
    </source>
</evidence>
<accession>A0ABQ5QBU3</accession>
<dbReference type="SUPFAM" id="SSF48452">
    <property type="entry name" value="TPR-like"/>
    <property type="match status" value="1"/>
</dbReference>
<protein>
    <recommendedName>
        <fullName evidence="2">DUF1570 domain-containing protein</fullName>
    </recommendedName>
</protein>
<sequence>MHAARWFRLLMLLSVLAYGPVLFAGRKEAWVEVKSPHFIAYSDAGEGEARDAVKGFEGIRSVFDTLFPGLRVDPPKPMILLVTEDEASMKRFMPEGWEGKDPTRPAGVFVQGQDRHYAILRLDVNQQVDQPYYVLFHEYTHSIVHQNFPRLPVWLDEGLADFYGATEIRSERVYLGRVPEGRLLKLRHSVRLPLETLLTVTHDSPHYREGEKTGIFYAQSWAFVHYLFMDDQARKAGLFQTYLKALSQNSDPLAAAQAGFGDLARLQETLTSYSNHSAFHFWNLPLALKLTDKDFQVRKIGEAEALVVRAEFLQHHHQEPQGRPLLDRALALAPELPEVQAALGHGFLLQGEDEKARQAFESALRLGSRDFRVPFQLALLAQNRRGGAAAEATQILAWLEAAIRLRPDVPPVHMALCRQYTLEPRDPAKALQAGRTALELEPQNLVNRVNFGYACISLDLEREAKAVGDQLNQLAATQSEKEMAGSYAASLARLLERKKALALAAVSPTGPGGVPSRSSNVAKPLKFSLSSHLAPLGQEVMRLSGEGRTEEAIRLVEKALAKANNAYDRKTLQSLLDTLKARIGQTGG</sequence>
<dbReference type="PROSITE" id="PS50005">
    <property type="entry name" value="TPR"/>
    <property type="match status" value="1"/>
</dbReference>
<dbReference type="EMBL" id="BSDE01000001">
    <property type="protein sequence ID" value="GLH71863.1"/>
    <property type="molecule type" value="Genomic_DNA"/>
</dbReference>
<name>A0ABQ5QBU3_9BACT</name>
<keyword evidence="1" id="KW-0802">TPR repeat</keyword>
<comment type="caution">
    <text evidence="3">The sequence shown here is derived from an EMBL/GenBank/DDBJ whole genome shotgun (WGS) entry which is preliminary data.</text>
</comment>
<dbReference type="Gene3D" id="1.25.40.10">
    <property type="entry name" value="Tetratricopeptide repeat domain"/>
    <property type="match status" value="1"/>
</dbReference>
<dbReference type="InterPro" id="IPR011990">
    <property type="entry name" value="TPR-like_helical_dom_sf"/>
</dbReference>
<dbReference type="InterPro" id="IPR011464">
    <property type="entry name" value="DUF1570"/>
</dbReference>
<feature type="domain" description="DUF1570" evidence="2">
    <location>
        <begin position="144"/>
        <end position="233"/>
    </location>
</feature>
<feature type="repeat" description="TPR" evidence="1">
    <location>
        <begin position="337"/>
        <end position="370"/>
    </location>
</feature>
<keyword evidence="4" id="KW-1185">Reference proteome</keyword>
<dbReference type="InterPro" id="IPR019734">
    <property type="entry name" value="TPR_rpt"/>
</dbReference>
<organism evidence="3 4">
    <name type="scientific">Geothrix limicola</name>
    <dbReference type="NCBI Taxonomy" id="2927978"/>
    <lineage>
        <taxon>Bacteria</taxon>
        <taxon>Pseudomonadati</taxon>
        <taxon>Acidobacteriota</taxon>
        <taxon>Holophagae</taxon>
        <taxon>Holophagales</taxon>
        <taxon>Holophagaceae</taxon>
        <taxon>Geothrix</taxon>
    </lineage>
</organism>
<reference evidence="3 4" key="1">
    <citation type="journal article" date="2023" name="Antonie Van Leeuwenhoek">
        <title>Mesoterricola silvestris gen. nov., sp. nov., Mesoterricola sediminis sp. nov., Geothrix oryzae sp. nov., Geothrix edaphica sp. nov., Geothrix rubra sp. nov., and Geothrix limicola sp. nov., six novel members of Acidobacteriota isolated from soils.</title>
        <authorList>
            <person name="Itoh H."/>
            <person name="Sugisawa Y."/>
            <person name="Mise K."/>
            <person name="Xu Z."/>
            <person name="Kuniyasu M."/>
            <person name="Ushijima N."/>
            <person name="Kawano K."/>
            <person name="Kobayashi E."/>
            <person name="Shiratori Y."/>
            <person name="Masuda Y."/>
            <person name="Senoo K."/>
        </authorList>
    </citation>
    <scope>NUCLEOTIDE SEQUENCE [LARGE SCALE GENOMIC DNA]</scope>
    <source>
        <strain evidence="3 4">Red804</strain>
    </source>
</reference>
<dbReference type="Proteomes" id="UP001165069">
    <property type="component" value="Unassembled WGS sequence"/>
</dbReference>
<evidence type="ECO:0000256" key="1">
    <source>
        <dbReference type="PROSITE-ProRule" id="PRU00339"/>
    </source>
</evidence>
<dbReference type="Pfam" id="PF07607">
    <property type="entry name" value="DUF1570"/>
    <property type="match status" value="1"/>
</dbReference>